<dbReference type="PANTHER" id="PTHR43161:SF23">
    <property type="entry name" value="(R,R)-BUTANEDIOL DEHYDROGENASE-RELATED"/>
    <property type="match status" value="1"/>
</dbReference>
<comment type="cofactor">
    <cofactor evidence="1">
        <name>Zn(2+)</name>
        <dbReference type="ChEBI" id="CHEBI:29105"/>
    </cofactor>
</comment>
<dbReference type="InterPro" id="IPR013154">
    <property type="entry name" value="ADH-like_N"/>
</dbReference>
<feature type="domain" description="Enoyl reductase (ER)" evidence="6">
    <location>
        <begin position="7"/>
        <end position="327"/>
    </location>
</feature>
<evidence type="ECO:0000259" key="6">
    <source>
        <dbReference type="SMART" id="SM00829"/>
    </source>
</evidence>
<evidence type="ECO:0000256" key="3">
    <source>
        <dbReference type="ARBA" id="ARBA00022723"/>
    </source>
</evidence>
<keyword evidence="8" id="KW-1185">Reference proteome</keyword>
<dbReference type="Proteomes" id="UP000572377">
    <property type="component" value="Unassembled WGS sequence"/>
</dbReference>
<dbReference type="InterPro" id="IPR013149">
    <property type="entry name" value="ADH-like_C"/>
</dbReference>
<dbReference type="EMBL" id="JABFBC010000003">
    <property type="protein sequence ID" value="NNU81814.1"/>
    <property type="molecule type" value="Genomic_DNA"/>
</dbReference>
<dbReference type="InterPro" id="IPR036291">
    <property type="entry name" value="NAD(P)-bd_dom_sf"/>
</dbReference>
<dbReference type="GO" id="GO:0034079">
    <property type="term" value="P:butanediol biosynthetic process"/>
    <property type="evidence" value="ECO:0007669"/>
    <property type="project" value="TreeGrafter"/>
</dbReference>
<keyword evidence="5" id="KW-0560">Oxidoreductase</keyword>
<comment type="similarity">
    <text evidence="2">Belongs to the zinc-containing alcohol dehydrogenase family.</text>
</comment>
<reference evidence="7 8" key="1">
    <citation type="submission" date="2020-05" db="EMBL/GenBank/DDBJ databases">
        <title>Gimesia benthica sp. nov., a novel planctomycete isolated from a deep-sea water sample of the Northwest Indian Ocean.</title>
        <authorList>
            <person name="Wang J."/>
            <person name="Ruan C."/>
            <person name="Song L."/>
            <person name="Zhu Y."/>
            <person name="Li A."/>
            <person name="Zheng X."/>
            <person name="Wang L."/>
            <person name="Lu Z."/>
            <person name="Huang Y."/>
            <person name="Du W."/>
            <person name="Zhou Y."/>
            <person name="Huang L."/>
            <person name="Dai X."/>
        </authorList>
    </citation>
    <scope>NUCLEOTIDE SEQUENCE [LARGE SCALE GENOMIC DNA]</scope>
    <source>
        <strain evidence="7 8">YYQ-30</strain>
    </source>
</reference>
<evidence type="ECO:0000256" key="1">
    <source>
        <dbReference type="ARBA" id="ARBA00001947"/>
    </source>
</evidence>
<keyword evidence="4" id="KW-0862">Zinc</keyword>
<dbReference type="InterPro" id="IPR011032">
    <property type="entry name" value="GroES-like_sf"/>
</dbReference>
<evidence type="ECO:0000256" key="5">
    <source>
        <dbReference type="ARBA" id="ARBA00023002"/>
    </source>
</evidence>
<name>A0A849L6P6_9RHOB</name>
<dbReference type="SUPFAM" id="SSF50129">
    <property type="entry name" value="GroES-like"/>
    <property type="match status" value="1"/>
</dbReference>
<dbReference type="GO" id="GO:0005737">
    <property type="term" value="C:cytoplasm"/>
    <property type="evidence" value="ECO:0007669"/>
    <property type="project" value="TreeGrafter"/>
</dbReference>
<comment type="caution">
    <text evidence="7">The sequence shown here is derived from an EMBL/GenBank/DDBJ whole genome shotgun (WGS) entry which is preliminary data.</text>
</comment>
<gene>
    <name evidence="7" type="ORF">HMH01_15360</name>
</gene>
<evidence type="ECO:0000256" key="2">
    <source>
        <dbReference type="ARBA" id="ARBA00008072"/>
    </source>
</evidence>
<keyword evidence="3" id="KW-0479">Metal-binding</keyword>
<dbReference type="SUPFAM" id="SSF51735">
    <property type="entry name" value="NAD(P)-binding Rossmann-fold domains"/>
    <property type="match status" value="1"/>
</dbReference>
<dbReference type="Gene3D" id="3.90.180.10">
    <property type="entry name" value="Medium-chain alcohol dehydrogenases, catalytic domain"/>
    <property type="match status" value="1"/>
</dbReference>
<protein>
    <submittedName>
        <fullName evidence="7">Alcohol dehydrogenase catalytic domain-containing protein</fullName>
    </submittedName>
</protein>
<proteinExistence type="inferred from homology"/>
<dbReference type="GO" id="GO:0000721">
    <property type="term" value="F:(R,R)-butanediol dehydrogenase activity"/>
    <property type="evidence" value="ECO:0007669"/>
    <property type="project" value="TreeGrafter"/>
</dbReference>
<dbReference type="InterPro" id="IPR020843">
    <property type="entry name" value="ER"/>
</dbReference>
<accession>A0A849L6P6</accession>
<evidence type="ECO:0000256" key="4">
    <source>
        <dbReference type="ARBA" id="ARBA00022833"/>
    </source>
</evidence>
<dbReference type="RefSeq" id="WP_171326814.1">
    <property type="nucleotide sequence ID" value="NZ_JABFBC010000003.1"/>
</dbReference>
<dbReference type="Gene3D" id="3.40.50.720">
    <property type="entry name" value="NAD(P)-binding Rossmann-like Domain"/>
    <property type="match status" value="1"/>
</dbReference>
<dbReference type="GO" id="GO:0046872">
    <property type="term" value="F:metal ion binding"/>
    <property type="evidence" value="ECO:0007669"/>
    <property type="project" value="UniProtKB-KW"/>
</dbReference>
<dbReference type="SMART" id="SM00829">
    <property type="entry name" value="PKS_ER"/>
    <property type="match status" value="1"/>
</dbReference>
<dbReference type="PRINTS" id="PR00420">
    <property type="entry name" value="RNGMNOXGNASE"/>
</dbReference>
<organism evidence="7 8">
    <name type="scientific">Halovulum dunhuangense</name>
    <dbReference type="NCBI Taxonomy" id="1505036"/>
    <lineage>
        <taxon>Bacteria</taxon>
        <taxon>Pseudomonadati</taxon>
        <taxon>Pseudomonadota</taxon>
        <taxon>Alphaproteobacteria</taxon>
        <taxon>Rhodobacterales</taxon>
        <taxon>Paracoccaceae</taxon>
        <taxon>Halovulum</taxon>
    </lineage>
</organism>
<dbReference type="Pfam" id="PF08240">
    <property type="entry name" value="ADH_N"/>
    <property type="match status" value="1"/>
</dbReference>
<dbReference type="Pfam" id="PF00107">
    <property type="entry name" value="ADH_zinc_N"/>
    <property type="match status" value="1"/>
</dbReference>
<dbReference type="AlphaFoldDB" id="A0A849L6P6"/>
<sequence length="332" mass="34543">MQALVYTAPNTLEVTDAPLPVPGPGDLLVRVHAVGICGSDMHAYHGHDSRRPAPLILGHEAAGIIAEGPRAGERVTINPLVVDPDCPAARAGRPHLSPTRQIISMPPRPGAFAGFVTIPARNVLPVPDAFDLQRAALAEPLAVGWHAVRIGLERLDQPLRDVTALVLGGGAIGLAAALVLRRAGVRALHVAEPHPERRALIAGQGGMSAYDPREGDGIDAPDLVIDAVGTEATRAAASRLVRPGGVIVHVGLLPGESGFDIRRITLQEITLMGSYCYTPGDFADTLAAMVAGELGPLDWFETRPLAEGPAAFADLDAGRVAAAKIVLLPDGA</sequence>
<evidence type="ECO:0000313" key="8">
    <source>
        <dbReference type="Proteomes" id="UP000572377"/>
    </source>
</evidence>
<evidence type="ECO:0000313" key="7">
    <source>
        <dbReference type="EMBL" id="NNU81814.1"/>
    </source>
</evidence>
<dbReference type="PANTHER" id="PTHR43161">
    <property type="entry name" value="SORBITOL DEHYDROGENASE"/>
    <property type="match status" value="1"/>
</dbReference>